<dbReference type="Proteomes" id="UP000770661">
    <property type="component" value="Unassembled WGS sequence"/>
</dbReference>
<dbReference type="GO" id="GO:0005829">
    <property type="term" value="C:cytosol"/>
    <property type="evidence" value="ECO:0007669"/>
    <property type="project" value="GOC"/>
</dbReference>
<feature type="region of interest" description="Disordered" evidence="3">
    <location>
        <begin position="183"/>
        <end position="216"/>
    </location>
</feature>
<dbReference type="AlphaFoldDB" id="A0A8J4YXD8"/>
<dbReference type="OrthoDB" id="307871at2759"/>
<dbReference type="GO" id="GO:0005769">
    <property type="term" value="C:early endosome"/>
    <property type="evidence" value="ECO:0007669"/>
    <property type="project" value="InterPro"/>
</dbReference>
<evidence type="ECO:0000313" key="6">
    <source>
        <dbReference type="Proteomes" id="UP000770661"/>
    </source>
</evidence>
<dbReference type="Pfam" id="PF11945">
    <property type="entry name" value="WASH_WAHD"/>
    <property type="match status" value="1"/>
</dbReference>
<evidence type="ECO:0000259" key="4">
    <source>
        <dbReference type="Pfam" id="PF11945"/>
    </source>
</evidence>
<keyword evidence="2" id="KW-0009">Actin-binding</keyword>
<dbReference type="GO" id="GO:0055037">
    <property type="term" value="C:recycling endosome"/>
    <property type="evidence" value="ECO:0007669"/>
    <property type="project" value="TreeGrafter"/>
</dbReference>
<comment type="similarity">
    <text evidence="1">Belongs to the WASH1 family.</text>
</comment>
<keyword evidence="6" id="KW-1185">Reference proteome</keyword>
<dbReference type="GO" id="GO:0006887">
    <property type="term" value="P:exocytosis"/>
    <property type="evidence" value="ECO:0007669"/>
    <property type="project" value="TreeGrafter"/>
</dbReference>
<protein>
    <submittedName>
        <fullName evidence="5">WASH complex subunit 1</fullName>
    </submittedName>
</protein>
<dbReference type="PANTHER" id="PTHR23331">
    <property type="entry name" value="CXYORF1"/>
    <property type="match status" value="1"/>
</dbReference>
<evidence type="ECO:0000256" key="1">
    <source>
        <dbReference type="ARBA" id="ARBA00005602"/>
    </source>
</evidence>
<accession>A0A8J4YXD8</accession>
<evidence type="ECO:0000256" key="3">
    <source>
        <dbReference type="SAM" id="MobiDB-lite"/>
    </source>
</evidence>
<sequence length="216" mass="23018">MSTVNACVDVLLHLEGVVDQVFSSITARLSATTSQLDALTHRAAQAQAKVDHLTGISKATRVFSSAQYPGGEDYRPYQQVHRGAVPLPYLPTPLSPPLEDAPPPPPLQDKLQFYHVRERRSVVGRKGVGGVVVGEDTDREDGLGRLPPHLSSVTSLLLFNTTHNPYKKYMVLDPLGVVSGTRGVAPRARADTGPPAPPSLPDAPATLQVSTGHAGQ</sequence>
<dbReference type="InterPro" id="IPR028290">
    <property type="entry name" value="WASH1"/>
</dbReference>
<gene>
    <name evidence="5" type="primary">washc1</name>
    <name evidence="5" type="ORF">GWK47_030463</name>
</gene>
<dbReference type="GO" id="GO:0003779">
    <property type="term" value="F:actin binding"/>
    <property type="evidence" value="ECO:0007669"/>
    <property type="project" value="UniProtKB-KW"/>
</dbReference>
<dbReference type="GO" id="GO:0042147">
    <property type="term" value="P:retrograde transport, endosome to Golgi"/>
    <property type="evidence" value="ECO:0007669"/>
    <property type="project" value="TreeGrafter"/>
</dbReference>
<dbReference type="InterPro" id="IPR021854">
    <property type="entry name" value="WASH1_WAHD"/>
</dbReference>
<proteinExistence type="inferred from homology"/>
<dbReference type="GO" id="GO:0034314">
    <property type="term" value="P:Arp2/3 complex-mediated actin nucleation"/>
    <property type="evidence" value="ECO:0007669"/>
    <property type="project" value="InterPro"/>
</dbReference>
<dbReference type="GO" id="GO:0043014">
    <property type="term" value="F:alpha-tubulin binding"/>
    <property type="evidence" value="ECO:0007669"/>
    <property type="project" value="InterPro"/>
</dbReference>
<evidence type="ECO:0000256" key="2">
    <source>
        <dbReference type="ARBA" id="ARBA00023203"/>
    </source>
</evidence>
<comment type="caution">
    <text evidence="5">The sequence shown here is derived from an EMBL/GenBank/DDBJ whole genome shotgun (WGS) entry which is preliminary data.</text>
</comment>
<feature type="domain" description="WASH1 WAHD" evidence="4">
    <location>
        <begin position="3"/>
        <end position="176"/>
    </location>
</feature>
<name>A0A8J4YXD8_CHIOP</name>
<reference evidence="5" key="1">
    <citation type="submission" date="2020-07" db="EMBL/GenBank/DDBJ databases">
        <title>The High-quality genome of the commercially important snow crab, Chionoecetes opilio.</title>
        <authorList>
            <person name="Jeong J.-H."/>
            <person name="Ryu S."/>
        </authorList>
    </citation>
    <scope>NUCLEOTIDE SEQUENCE</scope>
    <source>
        <strain evidence="5">MADBK_172401_WGS</strain>
        <tissue evidence="5">Digestive gland</tissue>
    </source>
</reference>
<evidence type="ECO:0000313" key="5">
    <source>
        <dbReference type="EMBL" id="KAG0729374.1"/>
    </source>
</evidence>
<dbReference type="EMBL" id="JACEEZ010001284">
    <property type="protein sequence ID" value="KAG0729374.1"/>
    <property type="molecule type" value="Genomic_DNA"/>
</dbReference>
<dbReference type="GO" id="GO:0032456">
    <property type="term" value="P:endocytic recycling"/>
    <property type="evidence" value="ECO:0007669"/>
    <property type="project" value="TreeGrafter"/>
</dbReference>
<dbReference type="GO" id="GO:0071203">
    <property type="term" value="C:WASH complex"/>
    <property type="evidence" value="ECO:0007669"/>
    <property type="project" value="InterPro"/>
</dbReference>
<organism evidence="5 6">
    <name type="scientific">Chionoecetes opilio</name>
    <name type="common">Atlantic snow crab</name>
    <name type="synonym">Cancer opilio</name>
    <dbReference type="NCBI Taxonomy" id="41210"/>
    <lineage>
        <taxon>Eukaryota</taxon>
        <taxon>Metazoa</taxon>
        <taxon>Ecdysozoa</taxon>
        <taxon>Arthropoda</taxon>
        <taxon>Crustacea</taxon>
        <taxon>Multicrustacea</taxon>
        <taxon>Malacostraca</taxon>
        <taxon>Eumalacostraca</taxon>
        <taxon>Eucarida</taxon>
        <taxon>Decapoda</taxon>
        <taxon>Pleocyemata</taxon>
        <taxon>Brachyura</taxon>
        <taxon>Eubrachyura</taxon>
        <taxon>Majoidea</taxon>
        <taxon>Majidae</taxon>
        <taxon>Chionoecetes</taxon>
    </lineage>
</organism>
<dbReference type="PANTHER" id="PTHR23331:SF1">
    <property type="entry name" value="WASH COMPLEX SUBUNIT 1"/>
    <property type="match status" value="1"/>
</dbReference>
<dbReference type="GO" id="GO:0043015">
    <property type="term" value="F:gamma-tubulin binding"/>
    <property type="evidence" value="ECO:0007669"/>
    <property type="project" value="TreeGrafter"/>
</dbReference>